<name>A0AAW9CJP3_BURTH</name>
<dbReference type="AlphaFoldDB" id="A0AAW9CJP3"/>
<proteinExistence type="predicted"/>
<protein>
    <submittedName>
        <fullName evidence="1">Uncharacterized protein</fullName>
    </submittedName>
</protein>
<dbReference type="Proteomes" id="UP001272137">
    <property type="component" value="Unassembled WGS sequence"/>
</dbReference>
<organism evidence="1 2">
    <name type="scientific">Burkholderia thailandensis</name>
    <dbReference type="NCBI Taxonomy" id="57975"/>
    <lineage>
        <taxon>Bacteria</taxon>
        <taxon>Pseudomonadati</taxon>
        <taxon>Pseudomonadota</taxon>
        <taxon>Betaproteobacteria</taxon>
        <taxon>Burkholderiales</taxon>
        <taxon>Burkholderiaceae</taxon>
        <taxon>Burkholderia</taxon>
        <taxon>pseudomallei group</taxon>
    </lineage>
</organism>
<sequence length="64" mass="6459">MLSPSFIAAMGRARGRAVCDRGRGPGVAAGSAIAPAAPSVGNQSTACARRWARRAGRRVAGHVS</sequence>
<dbReference type="EMBL" id="QXCT01000001">
    <property type="protein sequence ID" value="MDW9251200.1"/>
    <property type="molecule type" value="Genomic_DNA"/>
</dbReference>
<evidence type="ECO:0000313" key="2">
    <source>
        <dbReference type="Proteomes" id="UP001272137"/>
    </source>
</evidence>
<reference evidence="1" key="1">
    <citation type="submission" date="2018-08" db="EMBL/GenBank/DDBJ databases">
        <title>Identification of Burkholderia cepacia strains that express a Burkholderia pseudomallei-like capsular polysaccharide.</title>
        <authorList>
            <person name="Burtnick M.N."/>
            <person name="Vongsouvath M."/>
            <person name="Newton P."/>
            <person name="Wuthiekanun V."/>
            <person name="Limmathurotsakul D."/>
            <person name="Brett P.J."/>
            <person name="Chantratita N."/>
            <person name="Dance D.A."/>
        </authorList>
    </citation>
    <scope>NUCLEOTIDE SEQUENCE</scope>
    <source>
        <strain evidence="1">SBXCC001</strain>
    </source>
</reference>
<gene>
    <name evidence="1" type="ORF">C7S16_5218</name>
</gene>
<comment type="caution">
    <text evidence="1">The sequence shown here is derived from an EMBL/GenBank/DDBJ whole genome shotgun (WGS) entry which is preliminary data.</text>
</comment>
<accession>A0AAW9CJP3</accession>
<evidence type="ECO:0000313" key="1">
    <source>
        <dbReference type="EMBL" id="MDW9251200.1"/>
    </source>
</evidence>